<dbReference type="Proteomes" id="UP000006329">
    <property type="component" value="Unassembled WGS sequence"/>
</dbReference>
<evidence type="ECO:0000313" key="2">
    <source>
        <dbReference type="EMBL" id="EKO33548.1"/>
    </source>
</evidence>
<proteinExistence type="predicted"/>
<organism evidence="2 3">
    <name type="scientific">Leptospira santarosai str. MOR084</name>
    <dbReference type="NCBI Taxonomy" id="1049984"/>
    <lineage>
        <taxon>Bacteria</taxon>
        <taxon>Pseudomonadati</taxon>
        <taxon>Spirochaetota</taxon>
        <taxon>Spirochaetia</taxon>
        <taxon>Leptospirales</taxon>
        <taxon>Leptospiraceae</taxon>
        <taxon>Leptospira</taxon>
    </lineage>
</organism>
<dbReference type="EMBL" id="AHON02000050">
    <property type="protein sequence ID" value="EKO33548.1"/>
    <property type="molecule type" value="Genomic_DNA"/>
</dbReference>
<keyword evidence="1" id="KW-0812">Transmembrane</keyword>
<keyword evidence="1" id="KW-0472">Membrane</keyword>
<dbReference type="RefSeq" id="WP_004474763.1">
    <property type="nucleotide sequence ID" value="NZ_AHON02000050.1"/>
</dbReference>
<keyword evidence="1" id="KW-1133">Transmembrane helix</keyword>
<sequence length="111" mass="12205">MGHAVNKNENLNRAEFLKKQRGKKMSKLLCVVTILILGTGCFTIGKVGYISPATYDTGEFAEEVIAEDCSFTVTNILNDMNRALVNKGKSDVTNVGLKFTRTNCAQTRSLK</sequence>
<evidence type="ECO:0000256" key="1">
    <source>
        <dbReference type="SAM" id="Phobius"/>
    </source>
</evidence>
<comment type="caution">
    <text evidence="2">The sequence shown here is derived from an EMBL/GenBank/DDBJ whole genome shotgun (WGS) entry which is preliminary data.</text>
</comment>
<reference evidence="2" key="1">
    <citation type="submission" date="2012-10" db="EMBL/GenBank/DDBJ databases">
        <authorList>
            <person name="Harkins D.M."/>
            <person name="Durkin A.S."/>
            <person name="Brinkac L.M."/>
            <person name="Haft D.H."/>
            <person name="Selengut J.D."/>
            <person name="Sanka R."/>
            <person name="DePew J."/>
            <person name="Purushe J."/>
            <person name="Matthias M.A."/>
            <person name="Vinetz J.M."/>
            <person name="Sutton G.G."/>
            <person name="Nierman W.C."/>
            <person name="Fouts D.E."/>
        </authorList>
    </citation>
    <scope>NUCLEOTIDE SEQUENCE [LARGE SCALE GENOMIC DNA]</scope>
    <source>
        <strain evidence="2">MOR084</strain>
    </source>
</reference>
<protein>
    <submittedName>
        <fullName evidence="2">Uncharacterized protein</fullName>
    </submittedName>
</protein>
<gene>
    <name evidence="2" type="ORF">LEP1GSC179_1925</name>
</gene>
<name>A0A0E2BDV9_9LEPT</name>
<feature type="transmembrane region" description="Helical" evidence="1">
    <location>
        <begin position="28"/>
        <end position="49"/>
    </location>
</feature>
<accession>A0A0E2BDV9</accession>
<dbReference type="AlphaFoldDB" id="A0A0E2BDV9"/>
<evidence type="ECO:0000313" key="3">
    <source>
        <dbReference type="Proteomes" id="UP000006329"/>
    </source>
</evidence>
<keyword evidence="3" id="KW-1185">Reference proteome</keyword>